<accession>A0ABW4ZBF9</accession>
<organism evidence="3 4">
    <name type="scientific">Rubritalea tangerina</name>
    <dbReference type="NCBI Taxonomy" id="430798"/>
    <lineage>
        <taxon>Bacteria</taxon>
        <taxon>Pseudomonadati</taxon>
        <taxon>Verrucomicrobiota</taxon>
        <taxon>Verrucomicrobiia</taxon>
        <taxon>Verrucomicrobiales</taxon>
        <taxon>Rubritaleaceae</taxon>
        <taxon>Rubritalea</taxon>
    </lineage>
</organism>
<sequence length="259" mass="29774">MHSSDPSIPRRLWVLLGILVLGFSSIWTLPKQEEMRASRLSQDLPERVGGWYSEKREVSDVEKKTLAADTEFARRSYQTPALEGFDGIEVSVVFSGRDINNSLHRPEVCLRAQGWNFIRQRPVVLKGVLVDGGDLPVREIVSVRPRVGRNGEEPPKNKMGEPVYDMRIQYYTYFGAERIVSGHYERTMEDIKARLFGGYDQRWAYATFSVGVTSVYRDQGFDVPDHRYYDEEQSTQIMVDFLKQLLPEVVSGMSKVERN</sequence>
<keyword evidence="1" id="KW-0472">Membrane</keyword>
<proteinExistence type="predicted"/>
<feature type="transmembrane region" description="Helical" evidence="1">
    <location>
        <begin position="12"/>
        <end position="29"/>
    </location>
</feature>
<keyword evidence="4" id="KW-1185">Reference proteome</keyword>
<gene>
    <name evidence="3" type="ORF">ACFSW8_08640</name>
</gene>
<evidence type="ECO:0000313" key="3">
    <source>
        <dbReference type="EMBL" id="MFD2158962.1"/>
    </source>
</evidence>
<evidence type="ECO:0000259" key="2">
    <source>
        <dbReference type="Pfam" id="PF11984"/>
    </source>
</evidence>
<dbReference type="RefSeq" id="WP_377087272.1">
    <property type="nucleotide sequence ID" value="NZ_JBHSJL010000014.1"/>
</dbReference>
<keyword evidence="1" id="KW-1133">Transmembrane helix</keyword>
<comment type="caution">
    <text evidence="3">The sequence shown here is derived from an EMBL/GenBank/DDBJ whole genome shotgun (WGS) entry which is preliminary data.</text>
</comment>
<feature type="domain" description="Methanolan biosynthesis EpsI" evidence="2">
    <location>
        <begin position="14"/>
        <end position="141"/>
    </location>
</feature>
<name>A0ABW4ZBF9_9BACT</name>
<dbReference type="Pfam" id="PF11984">
    <property type="entry name" value="DUF3485"/>
    <property type="match status" value="1"/>
</dbReference>
<protein>
    <submittedName>
        <fullName evidence="3">Exosortase-associated EpsI family protein</fullName>
    </submittedName>
</protein>
<evidence type="ECO:0000256" key="1">
    <source>
        <dbReference type="SAM" id="Phobius"/>
    </source>
</evidence>
<dbReference type="EMBL" id="JBHUJB010000035">
    <property type="protein sequence ID" value="MFD2158962.1"/>
    <property type="molecule type" value="Genomic_DNA"/>
</dbReference>
<reference evidence="4" key="1">
    <citation type="journal article" date="2019" name="Int. J. Syst. Evol. Microbiol.">
        <title>The Global Catalogue of Microorganisms (GCM) 10K type strain sequencing project: providing services to taxonomists for standard genome sequencing and annotation.</title>
        <authorList>
            <consortium name="The Broad Institute Genomics Platform"/>
            <consortium name="The Broad Institute Genome Sequencing Center for Infectious Disease"/>
            <person name="Wu L."/>
            <person name="Ma J."/>
        </authorList>
    </citation>
    <scope>NUCLEOTIDE SEQUENCE [LARGE SCALE GENOMIC DNA]</scope>
    <source>
        <strain evidence="4">CCUG 57942</strain>
    </source>
</reference>
<dbReference type="InterPro" id="IPR014263">
    <property type="entry name" value="Methanolan_biosynth_EpsI"/>
</dbReference>
<keyword evidence="1" id="KW-0812">Transmembrane</keyword>
<dbReference type="Proteomes" id="UP001597389">
    <property type="component" value="Unassembled WGS sequence"/>
</dbReference>
<evidence type="ECO:0000313" key="4">
    <source>
        <dbReference type="Proteomes" id="UP001597389"/>
    </source>
</evidence>